<dbReference type="PROSITE" id="PS00409">
    <property type="entry name" value="PROKAR_NTER_METHYL"/>
    <property type="match status" value="1"/>
</dbReference>
<dbReference type="Pfam" id="PF07963">
    <property type="entry name" value="N_methyl"/>
    <property type="match status" value="1"/>
</dbReference>
<feature type="transmembrane region" description="Helical" evidence="1">
    <location>
        <begin position="12"/>
        <end position="35"/>
    </location>
</feature>
<keyword evidence="1" id="KW-0812">Transmembrane</keyword>
<evidence type="ECO:0000256" key="1">
    <source>
        <dbReference type="SAM" id="Phobius"/>
    </source>
</evidence>
<dbReference type="NCBIfam" id="TIGR02532">
    <property type="entry name" value="IV_pilin_GFxxxE"/>
    <property type="match status" value="1"/>
</dbReference>
<evidence type="ECO:0000313" key="3">
    <source>
        <dbReference type="Proteomes" id="UP001181355"/>
    </source>
</evidence>
<organism evidence="2 3">
    <name type="scientific">Undibacterium cyanobacteriorum</name>
    <dbReference type="NCBI Taxonomy" id="3073561"/>
    <lineage>
        <taxon>Bacteria</taxon>
        <taxon>Pseudomonadati</taxon>
        <taxon>Pseudomonadota</taxon>
        <taxon>Betaproteobacteria</taxon>
        <taxon>Burkholderiales</taxon>
        <taxon>Oxalobacteraceae</taxon>
        <taxon>Undibacterium</taxon>
    </lineage>
</organism>
<keyword evidence="3" id="KW-1185">Reference proteome</keyword>
<dbReference type="SUPFAM" id="SSF54523">
    <property type="entry name" value="Pili subunits"/>
    <property type="match status" value="1"/>
</dbReference>
<sequence>MKFRLRSIQSGFTLVEAIIVIVILGIIAGIAGLFLSGRVQQYQDLGLRIELSDTADTAARRISRELHLAIPNSVRSANSGCIEFIPAYDGGRYRSATNSTGGGNAFTTTQAITGFDVIGPLAATPSPGDFLVIYNLGIPVADAYASADNRVSLNNLSTTSFLSFGSKQFPFESPGKKFQLVSGTEQAVSYVCSGVGVDAKGNGTGRLYRVSGYGFVYPEPTACAAIGTSPVVAQNVSACQFTYDPGVRERTGLVSIRLTLAKSVMQTSESVNLYYDVNVNNVP</sequence>
<name>A0ABY9RDT5_9BURK</name>
<dbReference type="EMBL" id="CP133720">
    <property type="protein sequence ID" value="WMW79368.1"/>
    <property type="molecule type" value="Genomic_DNA"/>
</dbReference>
<gene>
    <name evidence="2" type="ORF">RF679_11990</name>
</gene>
<reference evidence="2" key="1">
    <citation type="submission" date="2023-09" db="EMBL/GenBank/DDBJ databases">
        <title>Undibacterium sp. 20NA77.5 isolated from freshwater.</title>
        <authorList>
            <person name="Le V."/>
            <person name="Ko S.-R."/>
            <person name="Ahn C.-Y."/>
            <person name="Oh H.-M."/>
        </authorList>
    </citation>
    <scope>NUCLEOTIDE SEQUENCE</scope>
    <source>
        <strain evidence="2">20NA77.5</strain>
    </source>
</reference>
<evidence type="ECO:0000313" key="2">
    <source>
        <dbReference type="EMBL" id="WMW79368.1"/>
    </source>
</evidence>
<keyword evidence="1" id="KW-1133">Transmembrane helix</keyword>
<dbReference type="RefSeq" id="WP_309480866.1">
    <property type="nucleotide sequence ID" value="NZ_CP133720.1"/>
</dbReference>
<keyword evidence="1" id="KW-0472">Membrane</keyword>
<accession>A0ABY9RDT5</accession>
<dbReference type="InterPro" id="IPR012902">
    <property type="entry name" value="N_methyl_site"/>
</dbReference>
<dbReference type="Gene3D" id="3.30.700.10">
    <property type="entry name" value="Glycoprotein, Type 4 Pilin"/>
    <property type="match status" value="1"/>
</dbReference>
<proteinExistence type="predicted"/>
<protein>
    <submittedName>
        <fullName evidence="2">Prepilin-type N-terminal cleavage/methylation domain-containing protein</fullName>
    </submittedName>
</protein>
<dbReference type="Proteomes" id="UP001181355">
    <property type="component" value="Chromosome"/>
</dbReference>
<dbReference type="InterPro" id="IPR045584">
    <property type="entry name" value="Pilin-like"/>
</dbReference>